<dbReference type="Gene3D" id="1.20.1070.10">
    <property type="entry name" value="Rhodopsin 7-helix transmembrane proteins"/>
    <property type="match status" value="2"/>
</dbReference>
<evidence type="ECO:0000313" key="15">
    <source>
        <dbReference type="EMBL" id="CAG6629706.1"/>
    </source>
</evidence>
<dbReference type="InterPro" id="IPR017452">
    <property type="entry name" value="GPCR_Rhodpsn_7TM"/>
</dbReference>
<evidence type="ECO:0000256" key="12">
    <source>
        <dbReference type="SAM" id="MobiDB-lite"/>
    </source>
</evidence>
<evidence type="ECO:0000256" key="1">
    <source>
        <dbReference type="ARBA" id="ARBA00004651"/>
    </source>
</evidence>
<accession>A0A8D8QD68</accession>
<evidence type="ECO:0000256" key="2">
    <source>
        <dbReference type="ARBA" id="ARBA00010663"/>
    </source>
</evidence>
<dbReference type="EMBL" id="HBUF01250086">
    <property type="protein sequence ID" value="CAG6679792.1"/>
    <property type="molecule type" value="Transcribed_RNA"/>
</dbReference>
<dbReference type="GO" id="GO:0005886">
    <property type="term" value="C:plasma membrane"/>
    <property type="evidence" value="ECO:0007669"/>
    <property type="project" value="UniProtKB-SubCell"/>
</dbReference>
<feature type="coiled-coil region" evidence="11">
    <location>
        <begin position="817"/>
        <end position="844"/>
    </location>
</feature>
<feature type="region of interest" description="Disordered" evidence="12">
    <location>
        <begin position="413"/>
        <end position="475"/>
    </location>
</feature>
<feature type="transmembrane region" description="Helical" evidence="13">
    <location>
        <begin position="209"/>
        <end position="235"/>
    </location>
</feature>
<feature type="transmembrane region" description="Helical" evidence="13">
    <location>
        <begin position="169"/>
        <end position="197"/>
    </location>
</feature>
<dbReference type="InterPro" id="IPR000276">
    <property type="entry name" value="GPCR_Rhodpsn"/>
</dbReference>
<dbReference type="FunFam" id="1.20.1070.10:FF:000221">
    <property type="entry name" value="Muscarinic acetylcholine receptor gar-2"/>
    <property type="match status" value="1"/>
</dbReference>
<feature type="compositionally biased region" description="Low complexity" evidence="12">
    <location>
        <begin position="603"/>
        <end position="619"/>
    </location>
</feature>
<keyword evidence="5 13" id="KW-1133">Transmembrane helix</keyword>
<dbReference type="PRINTS" id="PR00237">
    <property type="entry name" value="GPCRRHODOPSN"/>
</dbReference>
<dbReference type="EMBL" id="HBUF01250085">
    <property type="protein sequence ID" value="CAG6679791.1"/>
    <property type="molecule type" value="Transcribed_RNA"/>
</dbReference>
<evidence type="ECO:0000256" key="6">
    <source>
        <dbReference type="ARBA" id="ARBA00023040"/>
    </source>
</evidence>
<dbReference type="Pfam" id="PF00001">
    <property type="entry name" value="7tm_1"/>
    <property type="match status" value="2"/>
</dbReference>
<evidence type="ECO:0000256" key="10">
    <source>
        <dbReference type="RuleBase" id="RU000688"/>
    </source>
</evidence>
<dbReference type="GO" id="GO:0007187">
    <property type="term" value="P:G protein-coupled receptor signaling pathway, coupled to cyclic nucleotide second messenger"/>
    <property type="evidence" value="ECO:0007669"/>
    <property type="project" value="TreeGrafter"/>
</dbReference>
<evidence type="ECO:0000256" key="11">
    <source>
        <dbReference type="SAM" id="Coils"/>
    </source>
</evidence>
<evidence type="ECO:0000259" key="14">
    <source>
        <dbReference type="PROSITE" id="PS50262"/>
    </source>
</evidence>
<keyword evidence="3" id="KW-1003">Cell membrane</keyword>
<dbReference type="PANTHER" id="PTHR24247:SF191">
    <property type="entry name" value="MUSCARINIC ACETYLCHOLINE RECEPTOR, B-TYPE, ISOFORM A"/>
    <property type="match status" value="1"/>
</dbReference>
<dbReference type="EMBL" id="HBUF01071584">
    <property type="protein sequence ID" value="CAG6629706.1"/>
    <property type="molecule type" value="Transcribed_RNA"/>
</dbReference>
<dbReference type="GO" id="GO:0045202">
    <property type="term" value="C:synapse"/>
    <property type="evidence" value="ECO:0007669"/>
    <property type="project" value="TreeGrafter"/>
</dbReference>
<dbReference type="PROSITE" id="PS50262">
    <property type="entry name" value="G_PROTEIN_RECEP_F1_2"/>
    <property type="match status" value="1"/>
</dbReference>
<dbReference type="EMBL" id="HBUF01408719">
    <property type="protein sequence ID" value="CAG6738621.1"/>
    <property type="molecule type" value="Transcribed_RNA"/>
</dbReference>
<name>A0A8D8QD68_9HEMI</name>
<dbReference type="PROSITE" id="PS00237">
    <property type="entry name" value="G_PROTEIN_RECEP_F1_1"/>
    <property type="match status" value="1"/>
</dbReference>
<keyword evidence="11" id="KW-0175">Coiled coil</keyword>
<feature type="region of interest" description="Disordered" evidence="12">
    <location>
        <begin position="566"/>
        <end position="650"/>
    </location>
</feature>
<keyword evidence="8 10" id="KW-0675">Receptor</keyword>
<dbReference type="EMBL" id="HBUF01408717">
    <property type="protein sequence ID" value="CAG6738619.1"/>
    <property type="molecule type" value="Transcribed_RNA"/>
</dbReference>
<evidence type="ECO:0000256" key="3">
    <source>
        <dbReference type="ARBA" id="ARBA00022475"/>
    </source>
</evidence>
<dbReference type="AlphaFoldDB" id="A0A8D8QD68"/>
<feature type="transmembrane region" description="Helical" evidence="13">
    <location>
        <begin position="848"/>
        <end position="866"/>
    </location>
</feature>
<keyword evidence="4 10" id="KW-0812">Transmembrane</keyword>
<dbReference type="EMBL" id="HBUF01600821">
    <property type="protein sequence ID" value="CAG6776074.1"/>
    <property type="molecule type" value="Transcribed_RNA"/>
</dbReference>
<keyword evidence="6 10" id="KW-0297">G-protein coupled receptor</keyword>
<dbReference type="GO" id="GO:0030425">
    <property type="term" value="C:dendrite"/>
    <property type="evidence" value="ECO:0007669"/>
    <property type="project" value="TreeGrafter"/>
</dbReference>
<feature type="transmembrane region" description="Helical" evidence="13">
    <location>
        <begin position="338"/>
        <end position="358"/>
    </location>
</feature>
<dbReference type="EMBL" id="HBUF01600820">
    <property type="protein sequence ID" value="CAG6776073.1"/>
    <property type="molecule type" value="Transcribed_RNA"/>
</dbReference>
<keyword evidence="7 13" id="KW-0472">Membrane</keyword>
<feature type="compositionally biased region" description="Polar residues" evidence="12">
    <location>
        <begin position="567"/>
        <end position="589"/>
    </location>
</feature>
<dbReference type="SMART" id="SM01381">
    <property type="entry name" value="7TM_GPCR_Srsx"/>
    <property type="match status" value="1"/>
</dbReference>
<keyword evidence="9 10" id="KW-0807">Transducer</keyword>
<dbReference type="SUPFAM" id="SSF81321">
    <property type="entry name" value="Family A G protein-coupled receptor-like"/>
    <property type="match status" value="2"/>
</dbReference>
<dbReference type="GO" id="GO:0004993">
    <property type="term" value="F:G protein-coupled serotonin receptor activity"/>
    <property type="evidence" value="ECO:0007669"/>
    <property type="project" value="TreeGrafter"/>
</dbReference>
<dbReference type="PANTHER" id="PTHR24247">
    <property type="entry name" value="5-HYDROXYTRYPTAMINE RECEPTOR"/>
    <property type="match status" value="1"/>
</dbReference>
<dbReference type="GO" id="GO:0007197">
    <property type="term" value="P:adenylate cyclase-inhibiting G protein-coupled acetylcholine receptor signaling pathway"/>
    <property type="evidence" value="ECO:0007669"/>
    <property type="project" value="TreeGrafter"/>
</dbReference>
<feature type="domain" description="G-protein coupled receptors family 1 profile" evidence="14">
    <location>
        <begin position="189"/>
        <end position="905"/>
    </location>
</feature>
<protein>
    <submittedName>
        <fullName evidence="15">Probable muscarinic acetylcholine receptor gar-2</fullName>
    </submittedName>
</protein>
<evidence type="ECO:0000256" key="13">
    <source>
        <dbReference type="SAM" id="Phobius"/>
    </source>
</evidence>
<comment type="similarity">
    <text evidence="2 10">Belongs to the G-protein coupled receptor 1 family.</text>
</comment>
<feature type="transmembrane region" description="Helical" evidence="13">
    <location>
        <begin position="886"/>
        <end position="908"/>
    </location>
</feature>
<dbReference type="GO" id="GO:0016907">
    <property type="term" value="F:G protein-coupled acetylcholine receptor activity"/>
    <property type="evidence" value="ECO:0007669"/>
    <property type="project" value="TreeGrafter"/>
</dbReference>
<sequence>MEVLSLDTGDVVAQSDSNAIGSGEDVANITADSYYEDNSLFSSNYSSSSAADYVVSTPVYSIGPDYITQWKLKKQRDRLCRYVYQKLFTEQCIFTYNASEVNSFWDTADGYAALGNSAESAPEYGANIMELPHMSATNSSHLVNSTLNSSLFLFGGEPTITPVLPPFELWQSILIALIIGICIILTVGGNILVLLAFMVDRTIRQPSNYFIASLACTDIFIGTVSMPFYCVYVLTGYWDLGPLLCDLWLSVDYTVCLVSQYTVLLITIDRFCSVKIAARYRSWRTKDKVMWMVGITWLIPALLFFISIFGWEHFTGFRDLLPGECAVQFLKDPVFNTALIIGYYWTTLIVLFILYGGIYKVAYDMQKKSEAKQRKMQSMVALSAGAMSGISGRAAGIGIAKAPTTLICEKPQPASLSPAVGDSSSSQKTPNKGQSNDTTTTVTNSQQKDKLVEVEKERSSSPAFESDEDSAATNNAVNWQSRKKSIVGMAVQSVLSGNLRPITNGTLPTKLSPEGILNPLIENIIVKDKSHLPLIPEQSLLDSANPNLGPANENIVPQVAHVEKNWENSSQQSRTPDNMSSKTLTPIQSKKSDNDNNFDKIQSDPPSTISDTSSIPASIQSTSIIPPPTDFRTSPASSSPSNSLTSIKRPKSLGLVTHHTYDVVKGMDTQDLKYMDESSVIVASPVCESPPSSITFPVSGPNSPVHVATSTTSLLQTALIRSAVQQVTTKSVATSITKLDTEVCVDIEDQKPITTIVENPLAETENTKMVGTPVSAATSITVAPITTDVETTPDVKDHINKCLEKKESGSSRRGDFVKSIGKKLKAVNRKKKHLNRQKSKSENRARKAFRTISFILGAFVACWTPYHVLALVEGFCKSPPCTNEHLYLFSYFLCYANSPVNPFCYALANHQFKKTLSRLLKGDFHMT</sequence>
<feature type="transmembrane region" description="Helical" evidence="13">
    <location>
        <begin position="289"/>
        <end position="311"/>
    </location>
</feature>
<dbReference type="EMBL" id="HBUF01408718">
    <property type="protein sequence ID" value="CAG6738620.1"/>
    <property type="molecule type" value="Transcribed_RNA"/>
</dbReference>
<evidence type="ECO:0000256" key="9">
    <source>
        <dbReference type="ARBA" id="ARBA00023224"/>
    </source>
</evidence>
<evidence type="ECO:0000256" key="4">
    <source>
        <dbReference type="ARBA" id="ARBA00022692"/>
    </source>
</evidence>
<feature type="compositionally biased region" description="Low complexity" evidence="12">
    <location>
        <begin position="633"/>
        <end position="646"/>
    </location>
</feature>
<comment type="subcellular location">
    <subcellularLocation>
        <location evidence="1">Cell membrane</location>
        <topology evidence="1">Multi-pass membrane protein</topology>
    </subcellularLocation>
</comment>
<proteinExistence type="inferred from homology"/>
<feature type="compositionally biased region" description="Basic and acidic residues" evidence="12">
    <location>
        <begin position="447"/>
        <end position="459"/>
    </location>
</feature>
<feature type="compositionally biased region" description="Polar residues" evidence="12">
    <location>
        <begin position="422"/>
        <end position="446"/>
    </location>
</feature>
<reference evidence="15" key="1">
    <citation type="submission" date="2021-05" db="EMBL/GenBank/DDBJ databases">
        <authorList>
            <person name="Alioto T."/>
            <person name="Alioto T."/>
            <person name="Gomez Garrido J."/>
        </authorList>
    </citation>
    <scope>NUCLEOTIDE SEQUENCE</scope>
</reference>
<feature type="transmembrane region" description="Helical" evidence="13">
    <location>
        <begin position="247"/>
        <end position="268"/>
    </location>
</feature>
<organism evidence="15">
    <name type="scientific">Cacopsylla melanoneura</name>
    <dbReference type="NCBI Taxonomy" id="428564"/>
    <lineage>
        <taxon>Eukaryota</taxon>
        <taxon>Metazoa</taxon>
        <taxon>Ecdysozoa</taxon>
        <taxon>Arthropoda</taxon>
        <taxon>Hexapoda</taxon>
        <taxon>Insecta</taxon>
        <taxon>Pterygota</taxon>
        <taxon>Neoptera</taxon>
        <taxon>Paraneoptera</taxon>
        <taxon>Hemiptera</taxon>
        <taxon>Sternorrhyncha</taxon>
        <taxon>Psylloidea</taxon>
        <taxon>Psyllidae</taxon>
        <taxon>Psyllinae</taxon>
        <taxon>Cacopsylla</taxon>
    </lineage>
</organism>
<evidence type="ECO:0000256" key="5">
    <source>
        <dbReference type="ARBA" id="ARBA00022989"/>
    </source>
</evidence>
<evidence type="ECO:0000256" key="8">
    <source>
        <dbReference type="ARBA" id="ARBA00023170"/>
    </source>
</evidence>
<feature type="compositionally biased region" description="Basic and acidic residues" evidence="12">
    <location>
        <begin position="590"/>
        <end position="602"/>
    </location>
</feature>
<evidence type="ECO:0000256" key="7">
    <source>
        <dbReference type="ARBA" id="ARBA00023136"/>
    </source>
</evidence>